<dbReference type="OrthoDB" id="2675723at2759"/>
<dbReference type="Proteomes" id="UP000054279">
    <property type="component" value="Unassembled WGS sequence"/>
</dbReference>
<organism evidence="1 2">
    <name type="scientific">Sphaerobolus stellatus (strain SS14)</name>
    <dbReference type="NCBI Taxonomy" id="990650"/>
    <lineage>
        <taxon>Eukaryota</taxon>
        <taxon>Fungi</taxon>
        <taxon>Dikarya</taxon>
        <taxon>Basidiomycota</taxon>
        <taxon>Agaricomycotina</taxon>
        <taxon>Agaricomycetes</taxon>
        <taxon>Phallomycetidae</taxon>
        <taxon>Geastrales</taxon>
        <taxon>Sphaerobolaceae</taxon>
        <taxon>Sphaerobolus</taxon>
    </lineage>
</organism>
<dbReference type="HOGENOM" id="CLU_003703_3_1_1"/>
<sequence>MPPGALQEPLTMEPAPENGKLSFLSDFDREIYEWLELTTLADTEFLLRKGQANEALKHLRESLGLKSFLVRRNHSVSEGQIAKCRSEPEIENADWRVQKWAEVYRRAFQAMWKLTPLGDDGNHAGWRSIGCGRRELPWIWKMQFGTTKPDADKVSDVIEEWTTEAMRIEWLHAQASVNRFEEGMKLLEAESEHVGKTFQYYQRNWLSKVLHLTQEVLQEVQDGGSHPARMLRGEIAYANR</sequence>
<proteinExistence type="predicted"/>
<gene>
    <name evidence="1" type="ORF">M422DRAFT_258678</name>
</gene>
<evidence type="ECO:0000313" key="2">
    <source>
        <dbReference type="Proteomes" id="UP000054279"/>
    </source>
</evidence>
<accession>A0A0C9VLS3</accession>
<protein>
    <submittedName>
        <fullName evidence="1">Uncharacterized protein</fullName>
    </submittedName>
</protein>
<reference evidence="1 2" key="1">
    <citation type="submission" date="2014-06" db="EMBL/GenBank/DDBJ databases">
        <title>Evolutionary Origins and Diversification of the Mycorrhizal Mutualists.</title>
        <authorList>
            <consortium name="DOE Joint Genome Institute"/>
            <consortium name="Mycorrhizal Genomics Consortium"/>
            <person name="Kohler A."/>
            <person name="Kuo A."/>
            <person name="Nagy L.G."/>
            <person name="Floudas D."/>
            <person name="Copeland A."/>
            <person name="Barry K.W."/>
            <person name="Cichocki N."/>
            <person name="Veneault-Fourrey C."/>
            <person name="LaButti K."/>
            <person name="Lindquist E.A."/>
            <person name="Lipzen A."/>
            <person name="Lundell T."/>
            <person name="Morin E."/>
            <person name="Murat C."/>
            <person name="Riley R."/>
            <person name="Ohm R."/>
            <person name="Sun H."/>
            <person name="Tunlid A."/>
            <person name="Henrissat B."/>
            <person name="Grigoriev I.V."/>
            <person name="Hibbett D.S."/>
            <person name="Martin F."/>
        </authorList>
    </citation>
    <scope>NUCLEOTIDE SEQUENCE [LARGE SCALE GENOMIC DNA]</scope>
    <source>
        <strain evidence="1 2">SS14</strain>
    </source>
</reference>
<evidence type="ECO:0000313" key="1">
    <source>
        <dbReference type="EMBL" id="KIJ38566.1"/>
    </source>
</evidence>
<dbReference type="AlphaFoldDB" id="A0A0C9VLS3"/>
<dbReference type="EMBL" id="KN837159">
    <property type="protein sequence ID" value="KIJ38566.1"/>
    <property type="molecule type" value="Genomic_DNA"/>
</dbReference>
<keyword evidence="2" id="KW-1185">Reference proteome</keyword>
<name>A0A0C9VLS3_SPHS4</name>